<comment type="caution">
    <text evidence="1">The sequence shown here is derived from an EMBL/GenBank/DDBJ whole genome shotgun (WGS) entry which is preliminary data.</text>
</comment>
<dbReference type="AlphaFoldDB" id="A0AAW0V7V2"/>
<evidence type="ECO:0000313" key="2">
    <source>
        <dbReference type="Proteomes" id="UP001487740"/>
    </source>
</evidence>
<proteinExistence type="predicted"/>
<accession>A0AAW0V7V2</accession>
<sequence>MKNKWQTLEENKSRFQVSQTYSRGRGAAMNRRRDLGKKSYDWDDIYYEDYLYNDFATHLVTTRGFAFRKE</sequence>
<keyword evidence="2" id="KW-1185">Reference proteome</keyword>
<organism evidence="1 2">
    <name type="scientific">Scylla paramamosain</name>
    <name type="common">Mud crab</name>
    <dbReference type="NCBI Taxonomy" id="85552"/>
    <lineage>
        <taxon>Eukaryota</taxon>
        <taxon>Metazoa</taxon>
        <taxon>Ecdysozoa</taxon>
        <taxon>Arthropoda</taxon>
        <taxon>Crustacea</taxon>
        <taxon>Multicrustacea</taxon>
        <taxon>Malacostraca</taxon>
        <taxon>Eumalacostraca</taxon>
        <taxon>Eucarida</taxon>
        <taxon>Decapoda</taxon>
        <taxon>Pleocyemata</taxon>
        <taxon>Brachyura</taxon>
        <taxon>Eubrachyura</taxon>
        <taxon>Portunoidea</taxon>
        <taxon>Portunidae</taxon>
        <taxon>Portuninae</taxon>
        <taxon>Scylla</taxon>
    </lineage>
</organism>
<dbReference type="Proteomes" id="UP001487740">
    <property type="component" value="Unassembled WGS sequence"/>
</dbReference>
<reference evidence="1 2" key="1">
    <citation type="submission" date="2023-03" db="EMBL/GenBank/DDBJ databases">
        <title>High-quality genome of Scylla paramamosain provides insights in environmental adaptation.</title>
        <authorList>
            <person name="Zhang L."/>
        </authorList>
    </citation>
    <scope>NUCLEOTIDE SEQUENCE [LARGE SCALE GENOMIC DNA]</scope>
    <source>
        <strain evidence="1">LZ_2023a</strain>
        <tissue evidence="1">Muscle</tissue>
    </source>
</reference>
<protein>
    <submittedName>
        <fullName evidence="1">Uncharacterized protein</fullName>
    </submittedName>
</protein>
<gene>
    <name evidence="1" type="ORF">O3P69_001985</name>
</gene>
<name>A0AAW0V7V2_SCYPA</name>
<evidence type="ECO:0000313" key="1">
    <source>
        <dbReference type="EMBL" id="KAK8407042.1"/>
    </source>
</evidence>
<dbReference type="EMBL" id="JARAKH010000001">
    <property type="protein sequence ID" value="KAK8407042.1"/>
    <property type="molecule type" value="Genomic_DNA"/>
</dbReference>